<dbReference type="EMBL" id="RKIT01000002">
    <property type="protein sequence ID" value="RSC18409.1"/>
    <property type="molecule type" value="Genomic_DNA"/>
</dbReference>
<name>A0AAQ0V9F0_CITKO</name>
<evidence type="ECO:0000313" key="1">
    <source>
        <dbReference type="EMBL" id="RSC18409.1"/>
    </source>
</evidence>
<gene>
    <name evidence="1" type="ORF">EGS84_16440</name>
</gene>
<evidence type="ECO:0000313" key="2">
    <source>
        <dbReference type="Proteomes" id="UP000282299"/>
    </source>
</evidence>
<protein>
    <submittedName>
        <fullName evidence="1">Uncharacterized protein</fullName>
    </submittedName>
</protein>
<accession>A0AAQ0V9F0</accession>
<comment type="caution">
    <text evidence="1">The sequence shown here is derived from an EMBL/GenBank/DDBJ whole genome shotgun (WGS) entry which is preliminary data.</text>
</comment>
<proteinExistence type="predicted"/>
<reference evidence="2" key="1">
    <citation type="submission" date="2018-10" db="EMBL/GenBank/DDBJ databases">
        <title>FDA dAtabase for Regulatory Grade micrObial Sequences (FDA-ARGOS): Supporting development and validation of Infectious Disease Dx tests.</title>
        <authorList>
            <person name="Goldberg B."/>
            <person name="Campos J."/>
            <person name="Tallon L."/>
            <person name="Sadzewicz L."/>
            <person name="Zhao X."/>
            <person name="Vavikolanu K."/>
            <person name="Mehta A."/>
            <person name="Aluvathingal J."/>
            <person name="Nadendla S."/>
            <person name="Geyer C."/>
            <person name="Nandy P."/>
            <person name="Yan Y."/>
            <person name="Sichtig H."/>
        </authorList>
    </citation>
    <scope>NUCLEOTIDE SEQUENCE [LARGE SCALE GENOMIC DNA]</scope>
    <source>
        <strain evidence="2">FDAARGOS_526</strain>
    </source>
</reference>
<organism evidence="1 2">
    <name type="scientific">Citrobacter koseri</name>
    <name type="common">Citrobacter diversus</name>
    <dbReference type="NCBI Taxonomy" id="545"/>
    <lineage>
        <taxon>Bacteria</taxon>
        <taxon>Pseudomonadati</taxon>
        <taxon>Pseudomonadota</taxon>
        <taxon>Gammaproteobacteria</taxon>
        <taxon>Enterobacterales</taxon>
        <taxon>Enterobacteriaceae</taxon>
        <taxon>Citrobacter</taxon>
    </lineage>
</organism>
<dbReference type="Proteomes" id="UP000282299">
    <property type="component" value="Unassembled WGS sequence"/>
</dbReference>
<sequence>MLPDGGVNALSGLQLCSCRPDKRSAIRRWVLPDGGVNVLSGLRLCRCRPDKRSAIRRCVLKPQRLSHAMRVFPLRLKTPFPGH</sequence>
<dbReference type="AlphaFoldDB" id="A0AAQ0V9F0"/>